<organism evidence="1">
    <name type="scientific">marine sediment metagenome</name>
    <dbReference type="NCBI Taxonomy" id="412755"/>
    <lineage>
        <taxon>unclassified sequences</taxon>
        <taxon>metagenomes</taxon>
        <taxon>ecological metagenomes</taxon>
    </lineage>
</organism>
<comment type="caution">
    <text evidence="1">The sequence shown here is derived from an EMBL/GenBank/DDBJ whole genome shotgun (WGS) entry which is preliminary data.</text>
</comment>
<name>A0A0F9DCR7_9ZZZZ</name>
<reference evidence="1" key="1">
    <citation type="journal article" date="2015" name="Nature">
        <title>Complex archaea that bridge the gap between prokaryotes and eukaryotes.</title>
        <authorList>
            <person name="Spang A."/>
            <person name="Saw J.H."/>
            <person name="Jorgensen S.L."/>
            <person name="Zaremba-Niedzwiedzka K."/>
            <person name="Martijn J."/>
            <person name="Lind A.E."/>
            <person name="van Eijk R."/>
            <person name="Schleper C."/>
            <person name="Guy L."/>
            <person name="Ettema T.J."/>
        </authorList>
    </citation>
    <scope>NUCLEOTIDE SEQUENCE</scope>
</reference>
<accession>A0A0F9DCR7</accession>
<proteinExistence type="predicted"/>
<dbReference type="AlphaFoldDB" id="A0A0F9DCR7"/>
<protein>
    <submittedName>
        <fullName evidence="1">Uncharacterized protein</fullName>
    </submittedName>
</protein>
<gene>
    <name evidence="1" type="ORF">LCGC14_2504140</name>
</gene>
<evidence type="ECO:0000313" key="1">
    <source>
        <dbReference type="EMBL" id="KKL15586.1"/>
    </source>
</evidence>
<dbReference type="EMBL" id="LAZR01040011">
    <property type="protein sequence ID" value="KKL15586.1"/>
    <property type="molecule type" value="Genomic_DNA"/>
</dbReference>
<sequence>MNTNCSLCHGSGFDPGKSTCKTRYVADIPCPKCSKPVLQGCPECFIVSGAHLSGCSNAIVTITALHAYSLSALVEHWKGLLDCVGSDNCELSKEYCDEMLEDLKG</sequence>